<dbReference type="GO" id="GO:0005576">
    <property type="term" value="C:extracellular region"/>
    <property type="evidence" value="ECO:0007669"/>
    <property type="project" value="UniProtKB-SubCell"/>
</dbReference>
<feature type="region of interest" description="Disordered" evidence="10">
    <location>
        <begin position="583"/>
        <end position="607"/>
    </location>
</feature>
<dbReference type="GO" id="GO:0030141">
    <property type="term" value="C:secretory granule"/>
    <property type="evidence" value="ECO:0007669"/>
    <property type="project" value="InterPro"/>
</dbReference>
<evidence type="ECO:0000256" key="8">
    <source>
        <dbReference type="ARBA" id="ARBA00023157"/>
    </source>
</evidence>
<proteinExistence type="inferred from homology"/>
<dbReference type="GO" id="GO:0046883">
    <property type="term" value="P:regulation of hormone secretion"/>
    <property type="evidence" value="ECO:0007669"/>
    <property type="project" value="TreeGrafter"/>
</dbReference>
<dbReference type="PROSITE" id="PS50238">
    <property type="entry name" value="RHOGAP"/>
    <property type="match status" value="1"/>
</dbReference>
<dbReference type="Proteomes" id="UP001279410">
    <property type="component" value="Unassembled WGS sequence"/>
</dbReference>
<dbReference type="InterPro" id="IPR000198">
    <property type="entry name" value="RhoGAP_dom"/>
</dbReference>
<keyword evidence="7" id="KW-0732">Signal</keyword>
<evidence type="ECO:0000259" key="11">
    <source>
        <dbReference type="PROSITE" id="PS50238"/>
    </source>
</evidence>
<evidence type="ECO:0000256" key="2">
    <source>
        <dbReference type="ARBA" id="ARBA00006348"/>
    </source>
</evidence>
<evidence type="ECO:0000256" key="10">
    <source>
        <dbReference type="SAM" id="MobiDB-lite"/>
    </source>
</evidence>
<name>A0AAD3QYR3_LATJO</name>
<dbReference type="Pfam" id="PF00620">
    <property type="entry name" value="RhoGAP"/>
    <property type="match status" value="1"/>
</dbReference>
<comment type="caution">
    <text evidence="12">The sequence shown here is derived from an EMBL/GenBank/DDBJ whole genome shotgun (WGS) entry which is preliminary data.</text>
</comment>
<sequence length="607" mass="67301">MKITDCNVIRFHLQVLYGITVKSLEKKKDRLSVGGAKIFGVPLENLPRRYIPEFGLVPCFLVDACSFLLERAGTVGLFRKPGSLPRIKVLRAKLNRGEGCLSAALPYDVATLIKQFCRELPEPLFPTELHVALLKAQALSDEQDRTSALQLLSCLLPARNSSCLHYLFNFLCKVSQRCTENLMTSSNLATVFAPCLLPPPNKAEMSERRLELRVLVLRTFIENPHLFGVIPKAVMDSMDFLMNFHFPKQAHSKTGQRKRHSFKVMRPAKTMSWIQGKSKVTPKVTPAVSEQSQESTSGGRPTLRRSLGLETFPSVLLFRTCMPCAEICVWVISPDSPEDRMQTARPCSLAWGNCSSHPGEDLDTSVVPLAGPTTTTTITIIVTMTEMGSAVRFSLLGLLLWLQLGRAPARITRTADQVSEADIQRLLHGVMEQLGIARPRVEYPAHQATNIVGPQSIQGGAHEGLQHLGPYGNIPNIVAELTGDNVPKDFSDDHGYPDPPNPCPLGKTAADGCLENAPDTAEFSREFQKHQHLFDPEHDYPALAKWNKELLYQKLKGGPKRRKRSVNPYLMGQRLNNVVAKKSVPHFAEEEEEEEAPSVSATTKSST</sequence>
<feature type="region of interest" description="Disordered" evidence="10">
    <location>
        <begin position="491"/>
        <end position="510"/>
    </location>
</feature>
<gene>
    <name evidence="12" type="ORF">AKAME5_000332900</name>
</gene>
<accession>A0AAD3QYR3</accession>
<dbReference type="InterPro" id="IPR008936">
    <property type="entry name" value="Rho_GTPase_activation_prot"/>
</dbReference>
<dbReference type="PANTHER" id="PTHR12738">
    <property type="entry name" value="NEUROENDOCRINE PROTEIN 7B2"/>
    <property type="match status" value="1"/>
</dbReference>
<feature type="compositionally biased region" description="Polar residues" evidence="10">
    <location>
        <begin position="288"/>
        <end position="299"/>
    </location>
</feature>
<dbReference type="SMART" id="SM00324">
    <property type="entry name" value="RhoGAP"/>
    <property type="match status" value="1"/>
</dbReference>
<dbReference type="GO" id="GO:0007218">
    <property type="term" value="P:neuropeptide signaling pathway"/>
    <property type="evidence" value="ECO:0007669"/>
    <property type="project" value="InterPro"/>
</dbReference>
<keyword evidence="5" id="KW-0964">Secreted</keyword>
<dbReference type="SUPFAM" id="SSF48350">
    <property type="entry name" value="GTPase activation domain, GAP"/>
    <property type="match status" value="1"/>
</dbReference>
<dbReference type="EMBL" id="BRZM01000008">
    <property type="protein sequence ID" value="GLD49667.1"/>
    <property type="molecule type" value="Genomic_DNA"/>
</dbReference>
<comment type="subcellular location">
    <subcellularLocation>
        <location evidence="1">Secreted</location>
    </subcellularLocation>
</comment>
<evidence type="ECO:0000256" key="9">
    <source>
        <dbReference type="ARBA" id="ARBA00023186"/>
    </source>
</evidence>
<evidence type="ECO:0000256" key="7">
    <source>
        <dbReference type="ARBA" id="ARBA00022729"/>
    </source>
</evidence>
<evidence type="ECO:0000256" key="3">
    <source>
        <dbReference type="ARBA" id="ARBA00019589"/>
    </source>
</evidence>
<dbReference type="PANTHER" id="PTHR12738:SF0">
    <property type="entry name" value="NEUROENDOCRINE PROTEIN 7B2"/>
    <property type="match status" value="1"/>
</dbReference>
<dbReference type="Pfam" id="PF05281">
    <property type="entry name" value="Secretogranin_V"/>
    <property type="match status" value="1"/>
</dbReference>
<evidence type="ECO:0000256" key="4">
    <source>
        <dbReference type="ARBA" id="ARBA00022448"/>
    </source>
</evidence>
<organism evidence="12 13">
    <name type="scientific">Lates japonicus</name>
    <name type="common">Japanese lates</name>
    <dbReference type="NCBI Taxonomy" id="270547"/>
    <lineage>
        <taxon>Eukaryota</taxon>
        <taxon>Metazoa</taxon>
        <taxon>Chordata</taxon>
        <taxon>Craniata</taxon>
        <taxon>Vertebrata</taxon>
        <taxon>Euteleostomi</taxon>
        <taxon>Actinopterygii</taxon>
        <taxon>Neopterygii</taxon>
        <taxon>Teleostei</taxon>
        <taxon>Neoteleostei</taxon>
        <taxon>Acanthomorphata</taxon>
        <taxon>Carangaria</taxon>
        <taxon>Carangaria incertae sedis</taxon>
        <taxon>Centropomidae</taxon>
        <taxon>Lates</taxon>
    </lineage>
</organism>
<keyword evidence="13" id="KW-1185">Reference proteome</keyword>
<protein>
    <recommendedName>
        <fullName evidence="3">Neuroendocrine protein 7B2</fullName>
    </recommendedName>
</protein>
<evidence type="ECO:0000313" key="13">
    <source>
        <dbReference type="Proteomes" id="UP001279410"/>
    </source>
</evidence>
<keyword evidence="6" id="KW-0765">Sulfation</keyword>
<keyword evidence="9" id="KW-0143">Chaperone</keyword>
<dbReference type="GO" id="GO:0030234">
    <property type="term" value="F:enzyme regulator activity"/>
    <property type="evidence" value="ECO:0007669"/>
    <property type="project" value="TreeGrafter"/>
</dbReference>
<reference evidence="12" key="1">
    <citation type="submission" date="2022-08" db="EMBL/GenBank/DDBJ databases">
        <title>Genome sequencing of akame (Lates japonicus).</title>
        <authorList>
            <person name="Hashiguchi Y."/>
            <person name="Takahashi H."/>
        </authorList>
    </citation>
    <scope>NUCLEOTIDE SEQUENCE</scope>
    <source>
        <strain evidence="12">Kochi</strain>
    </source>
</reference>
<keyword evidence="8" id="KW-1015">Disulfide bond</keyword>
<dbReference type="InterPro" id="IPR007945">
    <property type="entry name" value="Secretogranin_V"/>
</dbReference>
<keyword evidence="4" id="KW-0813">Transport</keyword>
<evidence type="ECO:0000256" key="6">
    <source>
        <dbReference type="ARBA" id="ARBA00022641"/>
    </source>
</evidence>
<feature type="region of interest" description="Disordered" evidence="10">
    <location>
        <begin position="280"/>
        <end position="303"/>
    </location>
</feature>
<evidence type="ECO:0000256" key="5">
    <source>
        <dbReference type="ARBA" id="ARBA00022525"/>
    </source>
</evidence>
<evidence type="ECO:0000256" key="1">
    <source>
        <dbReference type="ARBA" id="ARBA00004613"/>
    </source>
</evidence>
<comment type="similarity">
    <text evidence="2">Belongs to the 7B2 family.</text>
</comment>
<feature type="domain" description="Rho-GAP" evidence="11">
    <location>
        <begin position="41"/>
        <end position="228"/>
    </location>
</feature>
<evidence type="ECO:0000313" key="12">
    <source>
        <dbReference type="EMBL" id="GLD49667.1"/>
    </source>
</evidence>
<dbReference type="Gene3D" id="1.10.555.10">
    <property type="entry name" value="Rho GTPase activation protein"/>
    <property type="match status" value="1"/>
</dbReference>
<dbReference type="AlphaFoldDB" id="A0AAD3QYR3"/>